<dbReference type="SUPFAM" id="SSF50249">
    <property type="entry name" value="Nucleic acid-binding proteins"/>
    <property type="match status" value="1"/>
</dbReference>
<evidence type="ECO:0000313" key="4">
    <source>
        <dbReference type="Proteomes" id="UP000626109"/>
    </source>
</evidence>
<evidence type="ECO:0000313" key="3">
    <source>
        <dbReference type="EMBL" id="CAE8702210.1"/>
    </source>
</evidence>
<dbReference type="Proteomes" id="UP000626109">
    <property type="component" value="Unassembled WGS sequence"/>
</dbReference>
<feature type="region of interest" description="Disordered" evidence="1">
    <location>
        <begin position="301"/>
        <end position="327"/>
    </location>
</feature>
<dbReference type="GO" id="GO:0003697">
    <property type="term" value="F:single-stranded DNA binding"/>
    <property type="evidence" value="ECO:0007669"/>
    <property type="project" value="TreeGrafter"/>
</dbReference>
<evidence type="ECO:0000256" key="1">
    <source>
        <dbReference type="SAM" id="MobiDB-lite"/>
    </source>
</evidence>
<dbReference type="GO" id="GO:0016787">
    <property type="term" value="F:hydrolase activity"/>
    <property type="evidence" value="ECO:0007669"/>
    <property type="project" value="UniProtKB-KW"/>
</dbReference>
<dbReference type="Pfam" id="PF17207">
    <property type="entry name" value="MCM_OB"/>
    <property type="match status" value="1"/>
</dbReference>
<dbReference type="PANTHER" id="PTHR11630">
    <property type="entry name" value="DNA REPLICATION LICENSING FACTOR MCM FAMILY MEMBER"/>
    <property type="match status" value="1"/>
</dbReference>
<organism evidence="3 4">
    <name type="scientific">Polarella glacialis</name>
    <name type="common">Dinoflagellate</name>
    <dbReference type="NCBI Taxonomy" id="89957"/>
    <lineage>
        <taxon>Eukaryota</taxon>
        <taxon>Sar</taxon>
        <taxon>Alveolata</taxon>
        <taxon>Dinophyceae</taxon>
        <taxon>Suessiales</taxon>
        <taxon>Suessiaceae</taxon>
        <taxon>Polarella</taxon>
    </lineage>
</organism>
<dbReference type="GO" id="GO:0017116">
    <property type="term" value="F:single-stranded DNA helicase activity"/>
    <property type="evidence" value="ECO:0007669"/>
    <property type="project" value="TreeGrafter"/>
</dbReference>
<dbReference type="Gene3D" id="3.40.50.300">
    <property type="entry name" value="P-loop containing nucleotide triphosphate hydrolases"/>
    <property type="match status" value="1"/>
</dbReference>
<dbReference type="GO" id="GO:0042555">
    <property type="term" value="C:MCM complex"/>
    <property type="evidence" value="ECO:0007669"/>
    <property type="project" value="TreeGrafter"/>
</dbReference>
<dbReference type="InterPro" id="IPR027417">
    <property type="entry name" value="P-loop_NTPase"/>
</dbReference>
<dbReference type="EMBL" id="CAJNNW010030041">
    <property type="protein sequence ID" value="CAE8702210.1"/>
    <property type="molecule type" value="Genomic_DNA"/>
</dbReference>
<protein>
    <recommendedName>
        <fullName evidence="2">MCM OB domain-containing protein</fullName>
    </recommendedName>
</protein>
<dbReference type="InterPro" id="IPR033762">
    <property type="entry name" value="MCM_OB"/>
</dbReference>
<gene>
    <name evidence="3" type="ORF">PGLA2088_LOCUS32347</name>
</gene>
<comment type="caution">
    <text evidence="3">The sequence shown here is derived from an EMBL/GenBank/DDBJ whole genome shotgun (WGS) entry which is preliminary data.</text>
</comment>
<feature type="domain" description="MCM OB" evidence="2">
    <location>
        <begin position="57"/>
        <end position="188"/>
    </location>
</feature>
<name>A0A813KEL3_POLGL</name>
<sequence length="351" mass="36825">DFDAGKKVLGRAVSQRLASLHHIGEPDSTCQKVSDCHIRLAHVPSCLGLAVRSVGVIRHSSVGQYVSASGIVSRMGVAKAAEQSRTFQCTSCGHRLTAHAQVDLGCRVEAPQVCPGRISHPGSCAGTQFTSVGVGQMMDYQELRLQDAEAPFADGAAAPRSVTVVVTGGLVGSVAPGDSVVVGGVVRARWQPQTVGGRVDLVLLIEANDVRPLAVQVESMARGGCHPMGRDIAWFWSAHRQDEFLGRSKLVQAVAPSLFGMEVPKLAVLLTLIGGSPFLGSNSEVAKGGIDEERWARYLGDDAGHEGLDPTQSSTQAASESSDAARRGCGRLTPHLLLVGEPGTGKSKLLE</sequence>
<reference evidence="3" key="1">
    <citation type="submission" date="2021-02" db="EMBL/GenBank/DDBJ databases">
        <authorList>
            <person name="Dougan E. K."/>
            <person name="Rhodes N."/>
            <person name="Thang M."/>
            <person name="Chan C."/>
        </authorList>
    </citation>
    <scope>NUCLEOTIDE SEQUENCE</scope>
</reference>
<dbReference type="AlphaFoldDB" id="A0A813KEL3"/>
<feature type="compositionally biased region" description="Low complexity" evidence="1">
    <location>
        <begin position="311"/>
        <end position="322"/>
    </location>
</feature>
<dbReference type="GO" id="GO:0005634">
    <property type="term" value="C:nucleus"/>
    <property type="evidence" value="ECO:0007669"/>
    <property type="project" value="UniProtKB-SubCell"/>
</dbReference>
<dbReference type="GO" id="GO:0005524">
    <property type="term" value="F:ATP binding"/>
    <property type="evidence" value="ECO:0007669"/>
    <property type="project" value="InterPro"/>
</dbReference>
<dbReference type="Gene3D" id="2.20.28.10">
    <property type="match status" value="1"/>
</dbReference>
<dbReference type="SMART" id="SM00350">
    <property type="entry name" value="MCM"/>
    <property type="match status" value="1"/>
</dbReference>
<accession>A0A813KEL3</accession>
<proteinExistence type="predicted"/>
<dbReference type="PANTHER" id="PTHR11630:SF48">
    <property type="entry name" value="DNA HELICASE MCM9"/>
    <property type="match status" value="1"/>
</dbReference>
<feature type="non-terminal residue" evidence="3">
    <location>
        <position position="1"/>
    </location>
</feature>
<feature type="non-terminal residue" evidence="3">
    <location>
        <position position="351"/>
    </location>
</feature>
<dbReference type="GO" id="GO:0000724">
    <property type="term" value="P:double-strand break repair via homologous recombination"/>
    <property type="evidence" value="ECO:0007669"/>
    <property type="project" value="TreeGrafter"/>
</dbReference>
<evidence type="ECO:0000259" key="2">
    <source>
        <dbReference type="Pfam" id="PF17207"/>
    </source>
</evidence>
<dbReference type="InterPro" id="IPR012340">
    <property type="entry name" value="NA-bd_OB-fold"/>
</dbReference>
<dbReference type="InterPro" id="IPR031327">
    <property type="entry name" value="MCM"/>
</dbReference>
<dbReference type="Gene3D" id="2.40.50.140">
    <property type="entry name" value="Nucleic acid-binding proteins"/>
    <property type="match status" value="1"/>
</dbReference>